<evidence type="ECO:0000313" key="1">
    <source>
        <dbReference type="EMBL" id="VAW84642.1"/>
    </source>
</evidence>
<proteinExistence type="predicted"/>
<feature type="non-terminal residue" evidence="1">
    <location>
        <position position="1"/>
    </location>
</feature>
<name>A0A3B0ZAT4_9ZZZZ</name>
<gene>
    <name evidence="1" type="ORF">MNBD_GAMMA16-644</name>
</gene>
<organism evidence="1">
    <name type="scientific">hydrothermal vent metagenome</name>
    <dbReference type="NCBI Taxonomy" id="652676"/>
    <lineage>
        <taxon>unclassified sequences</taxon>
        <taxon>metagenomes</taxon>
        <taxon>ecological metagenomes</taxon>
    </lineage>
</organism>
<dbReference type="EMBL" id="UOFO01000049">
    <property type="protein sequence ID" value="VAW84642.1"/>
    <property type="molecule type" value="Genomic_DNA"/>
</dbReference>
<reference evidence="1" key="1">
    <citation type="submission" date="2018-06" db="EMBL/GenBank/DDBJ databases">
        <authorList>
            <person name="Zhirakovskaya E."/>
        </authorList>
    </citation>
    <scope>NUCLEOTIDE SEQUENCE</scope>
</reference>
<accession>A0A3B0ZAT4</accession>
<protein>
    <submittedName>
        <fullName evidence="1">Uncharacterized protein</fullName>
    </submittedName>
</protein>
<dbReference type="AlphaFoldDB" id="A0A3B0ZAT4"/>
<sequence>KNALASVSTKDVIKWCKDNIGETVQSKRLGVFAEPIQEQK</sequence>